<feature type="region of interest" description="Disordered" evidence="1">
    <location>
        <begin position="224"/>
        <end position="246"/>
    </location>
</feature>
<dbReference type="AlphaFoldDB" id="A0A194XK39"/>
<evidence type="ECO:0000313" key="3">
    <source>
        <dbReference type="Proteomes" id="UP000070700"/>
    </source>
</evidence>
<feature type="region of interest" description="Disordered" evidence="1">
    <location>
        <begin position="265"/>
        <end position="346"/>
    </location>
</feature>
<feature type="compositionally biased region" description="Basic and acidic residues" evidence="1">
    <location>
        <begin position="332"/>
        <end position="342"/>
    </location>
</feature>
<name>A0A194XK39_MOLSC</name>
<dbReference type="RefSeq" id="XP_018074861.1">
    <property type="nucleotide sequence ID" value="XM_018221886.1"/>
</dbReference>
<dbReference type="InParanoid" id="A0A194XK39"/>
<gene>
    <name evidence="2" type="ORF">LY89DRAFT_771422</name>
</gene>
<dbReference type="Proteomes" id="UP000070700">
    <property type="component" value="Unassembled WGS sequence"/>
</dbReference>
<reference evidence="2 3" key="1">
    <citation type="submission" date="2015-10" db="EMBL/GenBank/DDBJ databases">
        <title>Full genome of DAOMC 229536 Phialocephala scopiformis, a fungal endophyte of spruce producing the potent anti-insectan compound rugulosin.</title>
        <authorList>
            <consortium name="DOE Joint Genome Institute"/>
            <person name="Walker A.K."/>
            <person name="Frasz S.L."/>
            <person name="Seifert K.A."/>
            <person name="Miller J.D."/>
            <person name="Mondo S.J."/>
            <person name="Labutti K."/>
            <person name="Lipzen A."/>
            <person name="Dockter R."/>
            <person name="Kennedy M."/>
            <person name="Grigoriev I.V."/>
            <person name="Spatafora J.W."/>
        </authorList>
    </citation>
    <scope>NUCLEOTIDE SEQUENCE [LARGE SCALE GENOMIC DNA]</scope>
    <source>
        <strain evidence="2 3">CBS 120377</strain>
    </source>
</reference>
<dbReference type="OrthoDB" id="10642135at2759"/>
<sequence>MYLQIELAASIFPLYTEHFRKQLQFADYALAGSGVVFPVLESTDNEWNSIQERRRRVETIMRDQVEVVAALGQGRYWDMYEALHQEPHTLIHFLDQEPYRIEYYWNTHATFDESEDAGPNKSNLATKFLPFCNIGRIVVGRLLRPDSFSHVFEHQLTPEESDIMLRSKQKFSDLWEIFIRHVGYGDFVPVFQPPSENASVTMPSEISSRHDWDDSSITMFDVSTNGDNVSQEDTQERLDSGVGIDEKGEEDVAIAVAGAEGNEEIVPAVNGHQLEDVDGVGTDGAEESSDSESASIALSNGDSQQDEGNGVLDENQGHTRSDSENLPTTNGHQDEGENHGVADENEGTSSVIVEKVPAVNGHSDNDENHITTNGNQDVSNEVTENAEELINTFGNLPDDGFEIAEQNPEIVAALQLVVALGSIIRREQAGDRHG</sequence>
<dbReference type="KEGG" id="psco:LY89DRAFT_771422"/>
<dbReference type="EMBL" id="KQ947409">
    <property type="protein sequence ID" value="KUJ20506.1"/>
    <property type="molecule type" value="Genomic_DNA"/>
</dbReference>
<dbReference type="GeneID" id="28831612"/>
<evidence type="ECO:0000256" key="1">
    <source>
        <dbReference type="SAM" id="MobiDB-lite"/>
    </source>
</evidence>
<evidence type="ECO:0000313" key="2">
    <source>
        <dbReference type="EMBL" id="KUJ20506.1"/>
    </source>
</evidence>
<keyword evidence="3" id="KW-1185">Reference proteome</keyword>
<proteinExistence type="predicted"/>
<protein>
    <submittedName>
        <fullName evidence="2">Uncharacterized protein</fullName>
    </submittedName>
</protein>
<accession>A0A194XK39</accession>
<organism evidence="2 3">
    <name type="scientific">Mollisia scopiformis</name>
    <name type="common">Conifer needle endophyte fungus</name>
    <name type="synonym">Phialocephala scopiformis</name>
    <dbReference type="NCBI Taxonomy" id="149040"/>
    <lineage>
        <taxon>Eukaryota</taxon>
        <taxon>Fungi</taxon>
        <taxon>Dikarya</taxon>
        <taxon>Ascomycota</taxon>
        <taxon>Pezizomycotina</taxon>
        <taxon>Leotiomycetes</taxon>
        <taxon>Helotiales</taxon>
        <taxon>Mollisiaceae</taxon>
        <taxon>Mollisia</taxon>
    </lineage>
</organism>